<dbReference type="GO" id="GO:0005576">
    <property type="term" value="C:extracellular region"/>
    <property type="evidence" value="ECO:0007669"/>
    <property type="project" value="InterPro"/>
</dbReference>
<dbReference type="Proteomes" id="UP000261520">
    <property type="component" value="Unplaced"/>
</dbReference>
<dbReference type="AlphaFoldDB" id="A0A3B4AYI0"/>
<evidence type="ECO:0000313" key="3">
    <source>
        <dbReference type="Proteomes" id="UP000261520"/>
    </source>
</evidence>
<evidence type="ECO:0000259" key="1">
    <source>
        <dbReference type="PROSITE" id="PS51390"/>
    </source>
</evidence>
<accession>A0A3B4AYI0</accession>
<protein>
    <recommendedName>
        <fullName evidence="1">WAP domain-containing protein</fullName>
    </recommendedName>
</protein>
<dbReference type="SUPFAM" id="SSF57256">
    <property type="entry name" value="Elafin-like"/>
    <property type="match status" value="1"/>
</dbReference>
<organism evidence="2 3">
    <name type="scientific">Periophthalmus magnuspinnatus</name>
    <dbReference type="NCBI Taxonomy" id="409849"/>
    <lineage>
        <taxon>Eukaryota</taxon>
        <taxon>Metazoa</taxon>
        <taxon>Chordata</taxon>
        <taxon>Craniata</taxon>
        <taxon>Vertebrata</taxon>
        <taxon>Euteleostomi</taxon>
        <taxon>Actinopterygii</taxon>
        <taxon>Neopterygii</taxon>
        <taxon>Teleostei</taxon>
        <taxon>Neoteleostei</taxon>
        <taxon>Acanthomorphata</taxon>
        <taxon>Gobiaria</taxon>
        <taxon>Gobiiformes</taxon>
        <taxon>Gobioidei</taxon>
        <taxon>Gobiidae</taxon>
        <taxon>Oxudercinae</taxon>
        <taxon>Periophthalmus</taxon>
    </lineage>
</organism>
<name>A0A3B4AYI0_9GOBI</name>
<dbReference type="Ensembl" id="ENSPMGT00000022989.1">
    <property type="protein sequence ID" value="ENSPMGP00000021584.1"/>
    <property type="gene ID" value="ENSPMGG00000017470.1"/>
</dbReference>
<proteinExistence type="predicted"/>
<feature type="domain" description="WAP" evidence="1">
    <location>
        <begin position="10"/>
        <end position="56"/>
    </location>
</feature>
<dbReference type="SMART" id="SM00217">
    <property type="entry name" value="WAP"/>
    <property type="match status" value="1"/>
</dbReference>
<dbReference type="Gene3D" id="4.10.75.10">
    <property type="entry name" value="Elafin-like"/>
    <property type="match status" value="1"/>
</dbReference>
<dbReference type="PROSITE" id="PS51390">
    <property type="entry name" value="WAP"/>
    <property type="match status" value="1"/>
</dbReference>
<reference evidence="2" key="1">
    <citation type="submission" date="2025-08" db="UniProtKB">
        <authorList>
            <consortium name="Ensembl"/>
        </authorList>
    </citation>
    <scope>IDENTIFICATION</scope>
</reference>
<evidence type="ECO:0000313" key="2">
    <source>
        <dbReference type="Ensembl" id="ENSPMGP00000021584.1"/>
    </source>
</evidence>
<dbReference type="InterPro" id="IPR036645">
    <property type="entry name" value="Elafin-like_sf"/>
</dbReference>
<keyword evidence="3" id="KW-1185">Reference proteome</keyword>
<dbReference type="GO" id="GO:0030414">
    <property type="term" value="F:peptidase inhibitor activity"/>
    <property type="evidence" value="ECO:0007669"/>
    <property type="project" value="InterPro"/>
</dbReference>
<dbReference type="Pfam" id="PF00095">
    <property type="entry name" value="WAP"/>
    <property type="match status" value="1"/>
</dbReference>
<dbReference type="InterPro" id="IPR008197">
    <property type="entry name" value="WAP_dom"/>
</dbReference>
<reference evidence="2" key="2">
    <citation type="submission" date="2025-09" db="UniProtKB">
        <authorList>
            <consortium name="Ensembl"/>
        </authorList>
    </citation>
    <scope>IDENTIFICATION</scope>
</reference>
<sequence length="56" mass="6152">MDLTCNFLFTESKPGSCPDPIPFFTTCKKECTDDSQCPKNLKCCYSGCGLQSTLCT</sequence>